<dbReference type="RefSeq" id="WP_118970734.1">
    <property type="nucleotide sequence ID" value="NZ_QHCT01000011.1"/>
</dbReference>
<accession>A0A396YQ28</accession>
<reference evidence="2" key="1">
    <citation type="submission" date="2018-05" db="EMBL/GenBank/DDBJ databases">
        <title>Leptospira yasudae sp. nov. and Leptospira stimsonii sp. nov., two pathogenic species of the genus Leptospira isolated from environmental sources.</title>
        <authorList>
            <person name="Casanovas-Massana A."/>
            <person name="Hamond C."/>
            <person name="Santos L.A."/>
            <person name="Hacker K.P."/>
            <person name="Balassiano I."/>
            <person name="Medeiros M.A."/>
            <person name="Reis M.G."/>
            <person name="Ko A.I."/>
            <person name="Wunder E.A."/>
        </authorList>
    </citation>
    <scope>NUCLEOTIDE SEQUENCE [LARGE SCALE GENOMIC DNA]</scope>
    <source>
        <strain evidence="2">Yale</strain>
    </source>
</reference>
<dbReference type="AlphaFoldDB" id="A0A396YQ28"/>
<protein>
    <submittedName>
        <fullName evidence="1">Uncharacterized protein</fullName>
    </submittedName>
</protein>
<proteinExistence type="predicted"/>
<organism evidence="1 2">
    <name type="scientific">Leptospira stimsonii</name>
    <dbReference type="NCBI Taxonomy" id="2202203"/>
    <lineage>
        <taxon>Bacteria</taxon>
        <taxon>Pseudomonadati</taxon>
        <taxon>Spirochaetota</taxon>
        <taxon>Spirochaetia</taxon>
        <taxon>Leptospirales</taxon>
        <taxon>Leptospiraceae</taxon>
        <taxon>Leptospira</taxon>
    </lineage>
</organism>
<dbReference type="EMBL" id="QHCT01000011">
    <property type="protein sequence ID" value="RHX84765.1"/>
    <property type="molecule type" value="Genomic_DNA"/>
</dbReference>
<dbReference type="Proteomes" id="UP000265798">
    <property type="component" value="Unassembled WGS sequence"/>
</dbReference>
<name>A0A396YQ28_9LEPT</name>
<evidence type="ECO:0000313" key="1">
    <source>
        <dbReference type="EMBL" id="RHX84765.1"/>
    </source>
</evidence>
<dbReference type="OrthoDB" id="339520at2"/>
<gene>
    <name evidence="1" type="ORF">DLM75_22160</name>
</gene>
<evidence type="ECO:0000313" key="2">
    <source>
        <dbReference type="Proteomes" id="UP000265798"/>
    </source>
</evidence>
<sequence length="61" mass="7336">MDKNLRDSIVWHFREGYAVMKTWEILEWSYPKLKFKEVKYVFDELESQIPKAGIKKETLAA</sequence>
<comment type="caution">
    <text evidence="1">The sequence shown here is derived from an EMBL/GenBank/DDBJ whole genome shotgun (WGS) entry which is preliminary data.</text>
</comment>